<sequence>MTEEIKDVNAKIDEAEAAVKQYASKDTVISIGGYEFTPAKLMVAFTLVSSLLGGLYGAFEVYKDYVGMKKKISEYSAPDLTEFDKRISILDQKIKKAEDSVAEANGYTRDIKNDLKSDLRRNETVTEQVERFVKAAQRDSESEMRDMRKGVREDLDKARTEANAVRAEMALARREVSAETQALKKEVTKDVETLKKELDTRIQKAIDNPLANK</sequence>
<accession>A0A6J5T073</accession>
<gene>
    <name evidence="3" type="ORF">UFOVP1636_78</name>
</gene>
<keyword evidence="2" id="KW-0472">Membrane</keyword>
<organism evidence="3">
    <name type="scientific">uncultured Caudovirales phage</name>
    <dbReference type="NCBI Taxonomy" id="2100421"/>
    <lineage>
        <taxon>Viruses</taxon>
        <taxon>Duplodnaviria</taxon>
        <taxon>Heunggongvirae</taxon>
        <taxon>Uroviricota</taxon>
        <taxon>Caudoviricetes</taxon>
        <taxon>Peduoviridae</taxon>
        <taxon>Maltschvirus</taxon>
        <taxon>Maltschvirus maltsch</taxon>
    </lineage>
</organism>
<evidence type="ECO:0000256" key="2">
    <source>
        <dbReference type="SAM" id="Phobius"/>
    </source>
</evidence>
<dbReference type="EMBL" id="LR797503">
    <property type="protein sequence ID" value="CAB4220930.1"/>
    <property type="molecule type" value="Genomic_DNA"/>
</dbReference>
<proteinExistence type="predicted"/>
<keyword evidence="1" id="KW-0175">Coiled coil</keyword>
<reference evidence="3" key="1">
    <citation type="submission" date="2020-05" db="EMBL/GenBank/DDBJ databases">
        <authorList>
            <person name="Chiriac C."/>
            <person name="Salcher M."/>
            <person name="Ghai R."/>
            <person name="Kavagutti S V."/>
        </authorList>
    </citation>
    <scope>NUCLEOTIDE SEQUENCE</scope>
</reference>
<feature type="coiled-coil region" evidence="1">
    <location>
        <begin position="148"/>
        <end position="197"/>
    </location>
</feature>
<keyword evidence="2" id="KW-1133">Transmembrane helix</keyword>
<protein>
    <submittedName>
        <fullName evidence="3">Uncharacterized protein</fullName>
    </submittedName>
</protein>
<feature type="transmembrane region" description="Helical" evidence="2">
    <location>
        <begin position="41"/>
        <end position="62"/>
    </location>
</feature>
<keyword evidence="2" id="KW-0812">Transmembrane</keyword>
<name>A0A6J5T073_9CAUD</name>
<evidence type="ECO:0000313" key="3">
    <source>
        <dbReference type="EMBL" id="CAB4220930.1"/>
    </source>
</evidence>
<evidence type="ECO:0000256" key="1">
    <source>
        <dbReference type="SAM" id="Coils"/>
    </source>
</evidence>